<evidence type="ECO:0000313" key="2">
    <source>
        <dbReference type="EMBL" id="RCK61115.1"/>
    </source>
</evidence>
<reference evidence="2 3" key="1">
    <citation type="submission" date="2018-07" db="EMBL/GenBank/DDBJ databases">
        <title>Microbacterium endoborsara sp. nov., a novel actinobacterium isolated from Borszczowia aralocaspica.</title>
        <authorList>
            <person name="An D."/>
        </authorList>
    </citation>
    <scope>NUCLEOTIDE SEQUENCE [LARGE SCALE GENOMIC DNA]</scope>
    <source>
        <strain evidence="2 3">C1.15228</strain>
    </source>
</reference>
<protein>
    <submittedName>
        <fullName evidence="2">Uncharacterized protein</fullName>
    </submittedName>
</protein>
<dbReference type="EMBL" id="QORO01000001">
    <property type="protein sequence ID" value="RCK61115.1"/>
    <property type="molecule type" value="Genomic_DNA"/>
</dbReference>
<dbReference type="RefSeq" id="WP_114117222.1">
    <property type="nucleotide sequence ID" value="NZ_BMHU01000001.1"/>
</dbReference>
<name>A0A367Y5G9_9MICO</name>
<gene>
    <name evidence="2" type="ORF">DTO57_00160</name>
</gene>
<evidence type="ECO:0000313" key="3">
    <source>
        <dbReference type="Proteomes" id="UP000253508"/>
    </source>
</evidence>
<dbReference type="Proteomes" id="UP000253508">
    <property type="component" value="Unassembled WGS sequence"/>
</dbReference>
<accession>A0A367Y5G9</accession>
<dbReference type="OrthoDB" id="3781658at2"/>
<comment type="caution">
    <text evidence="2">The sequence shown here is derived from an EMBL/GenBank/DDBJ whole genome shotgun (WGS) entry which is preliminary data.</text>
</comment>
<sequence length="263" mass="28381">MPTFTDPARDAAEASEALRGLAHATRSFDHPADTYAVIGGLLAGARSLRQVLDQLATAHLNQQHQVTDEARDPAGGAVEAVSAADELHQAGTLIDQAHDRLNAAMSHSGRIVWNPPTQLVDRWVGVVFLQGEDADRVLDLIDRDGVEAGIEHLSGWDYGDETTDAALENGDVHDHAPVYAGDRQAETGDYAMSYNPQAGHVALYRRHLIPADHAIDPTDDTPVPPPDRPAGRDTARRHSGVRDGSWFEHPGVAAVKQTRGLSW</sequence>
<evidence type="ECO:0000256" key="1">
    <source>
        <dbReference type="SAM" id="MobiDB-lite"/>
    </source>
</evidence>
<proteinExistence type="predicted"/>
<feature type="region of interest" description="Disordered" evidence="1">
    <location>
        <begin position="213"/>
        <end position="244"/>
    </location>
</feature>
<organism evidence="2 3">
    <name type="scientific">Microbacterium sorbitolivorans</name>
    <dbReference type="NCBI Taxonomy" id="1867410"/>
    <lineage>
        <taxon>Bacteria</taxon>
        <taxon>Bacillati</taxon>
        <taxon>Actinomycetota</taxon>
        <taxon>Actinomycetes</taxon>
        <taxon>Micrococcales</taxon>
        <taxon>Microbacteriaceae</taxon>
        <taxon>Microbacterium</taxon>
    </lineage>
</organism>
<dbReference type="AlphaFoldDB" id="A0A367Y5G9"/>
<keyword evidence="3" id="KW-1185">Reference proteome</keyword>